<reference evidence="6" key="1">
    <citation type="journal article" date="2019" name="Int. J. Syst. Evol. Microbiol.">
        <title>The Global Catalogue of Microorganisms (GCM) 10K type strain sequencing project: providing services to taxonomists for standard genome sequencing and annotation.</title>
        <authorList>
            <consortium name="The Broad Institute Genomics Platform"/>
            <consortium name="The Broad Institute Genome Sequencing Center for Infectious Disease"/>
            <person name="Wu L."/>
            <person name="Ma J."/>
        </authorList>
    </citation>
    <scope>NUCLEOTIDE SEQUENCE [LARGE SCALE GENOMIC DNA]</scope>
    <source>
        <strain evidence="6">TISTR 1571</strain>
    </source>
</reference>
<feature type="domain" description="Glycosyl hydrolase family 13 catalytic" evidence="4">
    <location>
        <begin position="141"/>
        <end position="499"/>
    </location>
</feature>
<organism evidence="5 6">
    <name type="scientific">Piscibacillus salipiscarius</name>
    <dbReference type="NCBI Taxonomy" id="299480"/>
    <lineage>
        <taxon>Bacteria</taxon>
        <taxon>Bacillati</taxon>
        <taxon>Bacillota</taxon>
        <taxon>Bacilli</taxon>
        <taxon>Bacillales</taxon>
        <taxon>Bacillaceae</taxon>
        <taxon>Piscibacillus</taxon>
    </lineage>
</organism>
<dbReference type="Gene3D" id="3.20.20.80">
    <property type="entry name" value="Glycosidases"/>
    <property type="match status" value="1"/>
</dbReference>
<dbReference type="CDD" id="cd02857">
    <property type="entry name" value="E_set_CDase_PDE_N"/>
    <property type="match status" value="1"/>
</dbReference>
<sequence length="581" mass="68756">MFKEAIDHRPKNNYAYPYDDETLHIKLRSKKNDLNSVTLIYGDPFDWSNEEPILYESNMQVVYQDELYDYWFTSIKTINRRTHYVFSLKDDENSDSIIYSERGYFKEVPKQCPPCFFKVPFLNPIDVFKAPKWVKDTVWYQIFPERFANGDHSNDPEGTLKWGSKDPSPSNFFGGDFQGVIDHLDYLEELGITGIYFTPIFKATSNHKYDTIDYFEIDPQFGDKETFRELIQKCHERGIRVMLDAVFNHSGYYFEPFQDVLKHGEKSKYKDWFHIKEFPLQFEPRPNYDTFGFVPEMPKLNTENAAVKQYLLDVAKYWIEEFDIDGWRLDVANEIDHHFWREFRQEVKTVKDDVYILGEIWHDSMPWLQGDQFDAVMNYPFTEATLNFFARRTIHSKQFSHQINQVLAAYPESVNEVAFNLLGSHDTPRVLTQTKGDKNLAKLMYVFQLTFIGTPCIYYGDEIAMTGGEDPGCRKCMVWDEDKQDQDMLLFFKKMIELRHQEPLLRGEGQFSFIEANDEQNYVIYERKNENETILVALNNSSQTQQIELPKNYHHAIDLWTEKKIDYTMNLDAFGFKVLKA</sequence>
<dbReference type="InterPro" id="IPR006047">
    <property type="entry name" value="GH13_cat_dom"/>
</dbReference>
<keyword evidence="2" id="KW-0378">Hydrolase</keyword>
<dbReference type="PANTHER" id="PTHR10357">
    <property type="entry name" value="ALPHA-AMYLASE FAMILY MEMBER"/>
    <property type="match status" value="1"/>
</dbReference>
<dbReference type="InterPro" id="IPR013783">
    <property type="entry name" value="Ig-like_fold"/>
</dbReference>
<dbReference type="Pfam" id="PF02903">
    <property type="entry name" value="Alpha-amylase_N"/>
    <property type="match status" value="1"/>
</dbReference>
<dbReference type="InterPro" id="IPR004185">
    <property type="entry name" value="Glyco_hydro_13_lg-like_dom"/>
</dbReference>
<comment type="similarity">
    <text evidence="1">Belongs to the glycosyl hydrolase 13 family.</text>
</comment>
<evidence type="ECO:0000259" key="4">
    <source>
        <dbReference type="SMART" id="SM00642"/>
    </source>
</evidence>
<dbReference type="SUPFAM" id="SSF51445">
    <property type="entry name" value="(Trans)glycosidases"/>
    <property type="match status" value="1"/>
</dbReference>
<dbReference type="EMBL" id="JBHUMZ010000051">
    <property type="protein sequence ID" value="MFD2640078.1"/>
    <property type="molecule type" value="Genomic_DNA"/>
</dbReference>
<dbReference type="SMART" id="SM00642">
    <property type="entry name" value="Aamy"/>
    <property type="match status" value="1"/>
</dbReference>
<proteinExistence type="inferred from homology"/>
<dbReference type="InterPro" id="IPR013780">
    <property type="entry name" value="Glyco_hydro_b"/>
</dbReference>
<evidence type="ECO:0000313" key="6">
    <source>
        <dbReference type="Proteomes" id="UP001597452"/>
    </source>
</evidence>
<keyword evidence="3" id="KW-0326">Glycosidase</keyword>
<dbReference type="Gene3D" id="2.60.40.1180">
    <property type="entry name" value="Golgi alpha-mannosidase II"/>
    <property type="match status" value="1"/>
</dbReference>
<gene>
    <name evidence="5" type="ORF">ACFSW4_14510</name>
</gene>
<dbReference type="InterPro" id="IPR032091">
    <property type="entry name" value="Malt_amylase-like_C"/>
</dbReference>
<evidence type="ECO:0000256" key="2">
    <source>
        <dbReference type="ARBA" id="ARBA00022801"/>
    </source>
</evidence>
<dbReference type="Pfam" id="PF16657">
    <property type="entry name" value="Malt_amylase_C"/>
    <property type="match status" value="1"/>
</dbReference>
<dbReference type="SUPFAM" id="SSF51011">
    <property type="entry name" value="Glycosyl hydrolase domain"/>
    <property type="match status" value="1"/>
</dbReference>
<dbReference type="CDD" id="cd11338">
    <property type="entry name" value="AmyAc_CMD"/>
    <property type="match status" value="1"/>
</dbReference>
<dbReference type="InterPro" id="IPR045857">
    <property type="entry name" value="O16G_dom_2"/>
</dbReference>
<dbReference type="Gene3D" id="3.90.400.10">
    <property type="entry name" value="Oligo-1,6-glucosidase, Domain 2"/>
    <property type="match status" value="1"/>
</dbReference>
<protein>
    <submittedName>
        <fullName evidence="5">Alpha-glycosidase</fullName>
    </submittedName>
</protein>
<dbReference type="RefSeq" id="WP_377330182.1">
    <property type="nucleotide sequence ID" value="NZ_JBHUMZ010000051.1"/>
</dbReference>
<name>A0ABW5QDV7_9BACI</name>
<evidence type="ECO:0000313" key="5">
    <source>
        <dbReference type="EMBL" id="MFD2640078.1"/>
    </source>
</evidence>
<keyword evidence="6" id="KW-1185">Reference proteome</keyword>
<dbReference type="Proteomes" id="UP001597452">
    <property type="component" value="Unassembled WGS sequence"/>
</dbReference>
<comment type="caution">
    <text evidence="5">The sequence shown here is derived from an EMBL/GenBank/DDBJ whole genome shotgun (WGS) entry which is preliminary data.</text>
</comment>
<evidence type="ECO:0000256" key="1">
    <source>
        <dbReference type="ARBA" id="ARBA00008061"/>
    </source>
</evidence>
<dbReference type="PANTHER" id="PTHR10357:SF210">
    <property type="entry name" value="MALTODEXTRIN GLUCOSIDASE"/>
    <property type="match status" value="1"/>
</dbReference>
<accession>A0ABW5QDV7</accession>
<dbReference type="Pfam" id="PF00128">
    <property type="entry name" value="Alpha-amylase"/>
    <property type="match status" value="1"/>
</dbReference>
<evidence type="ECO:0000256" key="3">
    <source>
        <dbReference type="ARBA" id="ARBA00023295"/>
    </source>
</evidence>
<dbReference type="Gene3D" id="2.60.40.10">
    <property type="entry name" value="Immunoglobulins"/>
    <property type="match status" value="1"/>
</dbReference>
<dbReference type="InterPro" id="IPR017853">
    <property type="entry name" value="GH"/>
</dbReference>